<dbReference type="Pfam" id="PF01926">
    <property type="entry name" value="MMR_HSR1"/>
    <property type="match status" value="1"/>
</dbReference>
<dbReference type="PRINTS" id="PR00326">
    <property type="entry name" value="GTP1OBG"/>
</dbReference>
<dbReference type="InterPro" id="IPR013646">
    <property type="entry name" value="YGR210-like_G4"/>
</dbReference>
<dbReference type="FunFam" id="1.10.8.470:FF:000001">
    <property type="entry name" value="GTP-binding protein homolog"/>
    <property type="match status" value="1"/>
</dbReference>
<evidence type="ECO:0000313" key="4">
    <source>
        <dbReference type="EMBL" id="KAG2378522.1"/>
    </source>
</evidence>
<dbReference type="Gene3D" id="1.10.8.470">
    <property type="match status" value="1"/>
</dbReference>
<evidence type="ECO:0000256" key="2">
    <source>
        <dbReference type="ARBA" id="ARBA00023134"/>
    </source>
</evidence>
<sequence length="466" mass="53388">MSTNSSFIKIGIIGKPSCGKSTLLNAIADANAKTGNYPFTTIEPNHGTALYRASIPCPCAEFELQKFCKPKYGKCVNSVRYIPISVMDVAGLVPGASLGKGLGNKFLDDLRHAHVLIHVLDVSGTTNEKGENCEGYDPISDIEWLEKEIHDWIFNNLWSRWDSIVRKHRQCKNTITETFSQQLSGYGCNRKFIVAFCDHLARTMTQLLDDTVNEEEKRNLYSKHIKPLDKWSEEDLHAFVSIFVEFRFPTLYALNKIDHKASSKYINKFYEKYDNDRIVLTSALAECFLKTMRKKGYVLYNEGDSEVKTFEDFDENDEERKLLKPITDQKNLQILQNIKDFVLARFDSTGVMEAIKKAVDLQEPVIIYPVNQNITQVSEHMKDREGVEDLRVFEDVALMRYGSSVKSFVSKFYRSIIPTEQQVISESGKPMLPPYYVEGIDGRRLAEHHLFKKDCNNIIRVVFTGH</sequence>
<dbReference type="PANTHER" id="PTHR23305:SF1">
    <property type="entry name" value="OBG-TYPE G DOMAIN-CONTAINING PROTEIN"/>
    <property type="match status" value="1"/>
</dbReference>
<dbReference type="EMBL" id="PYSW02000032">
    <property type="protein sequence ID" value="KAG2378522.1"/>
    <property type="molecule type" value="Genomic_DNA"/>
</dbReference>
<dbReference type="RefSeq" id="XP_044545784.1">
    <property type="nucleotide sequence ID" value="XM_044698207.1"/>
</dbReference>
<dbReference type="GeneID" id="68100615"/>
<dbReference type="AlphaFoldDB" id="A0AA88KFP9"/>
<dbReference type="GO" id="GO:0016887">
    <property type="term" value="F:ATP hydrolysis activity"/>
    <property type="evidence" value="ECO:0007669"/>
    <property type="project" value="TreeGrafter"/>
</dbReference>
<dbReference type="SUPFAM" id="SSF52540">
    <property type="entry name" value="P-loop containing nucleoside triphosphate hydrolases"/>
    <property type="match status" value="1"/>
</dbReference>
<protein>
    <recommendedName>
        <fullName evidence="3">OBG-type G domain-containing protein</fullName>
    </recommendedName>
</protein>
<organism evidence="4 5">
    <name type="scientific">Naegleria lovaniensis</name>
    <name type="common">Amoeba</name>
    <dbReference type="NCBI Taxonomy" id="51637"/>
    <lineage>
        <taxon>Eukaryota</taxon>
        <taxon>Discoba</taxon>
        <taxon>Heterolobosea</taxon>
        <taxon>Tetramitia</taxon>
        <taxon>Eutetramitia</taxon>
        <taxon>Vahlkampfiidae</taxon>
        <taxon>Naegleria</taxon>
    </lineage>
</organism>
<dbReference type="CDD" id="cd01899">
    <property type="entry name" value="Ygr210"/>
    <property type="match status" value="1"/>
</dbReference>
<keyword evidence="2" id="KW-0342">GTP-binding</keyword>
<keyword evidence="1" id="KW-0547">Nucleotide-binding</keyword>
<reference evidence="4 5" key="1">
    <citation type="journal article" date="2018" name="BMC Genomics">
        <title>The genome of Naegleria lovaniensis, the basis for a comparative approach to unravel pathogenicity factors of the human pathogenic amoeba N. fowleri.</title>
        <authorList>
            <person name="Liechti N."/>
            <person name="Schurch N."/>
            <person name="Bruggmann R."/>
            <person name="Wittwer M."/>
        </authorList>
    </citation>
    <scope>NUCLEOTIDE SEQUENCE [LARGE SCALE GENOMIC DNA]</scope>
    <source>
        <strain evidence="4 5">ATCC 30569</strain>
    </source>
</reference>
<dbReference type="GO" id="GO:0005737">
    <property type="term" value="C:cytoplasm"/>
    <property type="evidence" value="ECO:0007669"/>
    <property type="project" value="TreeGrafter"/>
</dbReference>
<keyword evidence="5" id="KW-1185">Reference proteome</keyword>
<dbReference type="PROSITE" id="PS51710">
    <property type="entry name" value="G_OBG"/>
    <property type="match status" value="1"/>
</dbReference>
<evidence type="ECO:0000259" key="3">
    <source>
        <dbReference type="PROSITE" id="PS51710"/>
    </source>
</evidence>
<name>A0AA88KFP9_NAELO</name>
<dbReference type="PANTHER" id="PTHR23305">
    <property type="entry name" value="OBG GTPASE FAMILY"/>
    <property type="match status" value="1"/>
</dbReference>
<dbReference type="InterPro" id="IPR006073">
    <property type="entry name" value="GTP-bd"/>
</dbReference>
<comment type="caution">
    <text evidence="4">The sequence shown here is derived from an EMBL/GenBank/DDBJ whole genome shotgun (WGS) entry which is preliminary data.</text>
</comment>
<dbReference type="Pfam" id="PF08438">
    <property type="entry name" value="YGR210-like_G4"/>
    <property type="match status" value="1"/>
</dbReference>
<dbReference type="Proteomes" id="UP000816034">
    <property type="component" value="Unassembled WGS sequence"/>
</dbReference>
<dbReference type="GO" id="GO:0005525">
    <property type="term" value="F:GTP binding"/>
    <property type="evidence" value="ECO:0007669"/>
    <property type="project" value="UniProtKB-KW"/>
</dbReference>
<dbReference type="Gene3D" id="3.40.50.300">
    <property type="entry name" value="P-loop containing nucleotide triphosphate hydrolases"/>
    <property type="match status" value="1"/>
</dbReference>
<dbReference type="InterPro" id="IPR031167">
    <property type="entry name" value="G_OBG"/>
</dbReference>
<gene>
    <name evidence="4" type="ORF">C9374_008161</name>
</gene>
<dbReference type="InterPro" id="IPR027417">
    <property type="entry name" value="P-loop_NTPase"/>
</dbReference>
<evidence type="ECO:0000256" key="1">
    <source>
        <dbReference type="ARBA" id="ARBA00022741"/>
    </source>
</evidence>
<evidence type="ECO:0000313" key="5">
    <source>
        <dbReference type="Proteomes" id="UP000816034"/>
    </source>
</evidence>
<feature type="domain" description="OBG-type G" evidence="3">
    <location>
        <begin position="8"/>
        <end position="301"/>
    </location>
</feature>
<accession>A0AA88KFP9</accession>
<proteinExistence type="predicted"/>